<evidence type="ECO:0000256" key="2">
    <source>
        <dbReference type="ARBA" id="ARBA00022737"/>
    </source>
</evidence>
<comment type="caution">
    <text evidence="5">The sequence shown here is derived from an EMBL/GenBank/DDBJ whole genome shotgun (WGS) entry which is preliminary data.</text>
</comment>
<dbReference type="PANTHER" id="PTHR23221">
    <property type="entry name" value="GLYCOSYLPHOSPHATIDYLINOSITOL PHOSPHOLIPASE D"/>
    <property type="match status" value="1"/>
</dbReference>
<dbReference type="GO" id="GO:0008305">
    <property type="term" value="C:integrin complex"/>
    <property type="evidence" value="ECO:0007669"/>
    <property type="project" value="InterPro"/>
</dbReference>
<evidence type="ECO:0000256" key="4">
    <source>
        <dbReference type="ARBA" id="ARBA00023180"/>
    </source>
</evidence>
<dbReference type="InterPro" id="IPR028994">
    <property type="entry name" value="Integrin_alpha_N"/>
</dbReference>
<dbReference type="InterPro" id="IPR013519">
    <property type="entry name" value="Int_alpha_beta-p"/>
</dbReference>
<reference evidence="5" key="1">
    <citation type="submission" date="2019-11" db="EMBL/GenBank/DDBJ databases">
        <title>Genomic insights into an expanded diversity of filamentous marine cyanobacteria reveals the extraordinary biosynthetic potential of Moorea and Okeania.</title>
        <authorList>
            <person name="Ferreira Leao T."/>
            <person name="Wang M."/>
            <person name="Moss N."/>
            <person name="Da Silva R."/>
            <person name="Sanders J."/>
            <person name="Nurk S."/>
            <person name="Gurevich A."/>
            <person name="Humphrey G."/>
            <person name="Reher R."/>
            <person name="Zhu Q."/>
            <person name="Belda-Ferre P."/>
            <person name="Glukhov E."/>
            <person name="Rex R."/>
            <person name="Dorrestein P.C."/>
            <person name="Knight R."/>
            <person name="Pevzner P."/>
            <person name="Gerwick W.H."/>
            <person name="Gerwick L."/>
        </authorList>
    </citation>
    <scope>NUCLEOTIDE SEQUENCE</scope>
    <source>
        <strain evidence="5">SIO1C4</strain>
    </source>
</reference>
<keyword evidence="4" id="KW-0325">Glycoprotein</keyword>
<protein>
    <recommendedName>
        <fullName evidence="6">FG-GAP repeat protein</fullName>
    </recommendedName>
</protein>
<sequence>MENQQFNLSELNGLTGFTIKGINVGDLSGFSISSAGDINGDGYDDLIVGVPFADPSLPNAGESYVVFGGYDRSSTVDLAQLGNTGLRITGINVGDLSHSFVSSAGDFNNDGYDDLIIGSPLSNPGSPIRPNAGKSYVVFGSSDSSVVDLTVSDSENILAIEGMQVADFSGSSVSSAGDFNGDGYDDVIIGARSGGNLDQGESYVIFGGNSGVTKDLQEFEPGHGLLIKGIDVSDLSGYSVSSAGDFNADGYDDVIIGAPLGDDGSPDAGESYVVFGRSSGGILELEELTPNDGLLIKGIGVGDQSGYSVSGAGDVNGDGYDDVIIGAPFADGNAPDSGESYVVFGGNSGSVDLSQLDTGEGFVVKGVNAADLLGYSVSGAGDINGDGFDDVLIGAPLSDNNMPDAGATYLIFGSQDLNGVREIDLANLGYQGMVFNGIDAGDLSGRAVSGAGDINSDGYDDLLIGAPFAEGGSVDAGETYVVFGDASFGKPPGAELPSIVVEAEDMTLDTYRIESRPEEVASGGEVISLLQPGYPDDKPLTGTASTEFTGPTGVYDLSVAYFDEIDGYGRLEVFVNDILVDFWFLGDIVLDAEEPNLNNGRTRTINGLLLSEGATIKIQGFVENEEYARVDYIGFDPVSNSADNSWIDIASLIG</sequence>
<evidence type="ECO:0000256" key="1">
    <source>
        <dbReference type="ARBA" id="ARBA00022729"/>
    </source>
</evidence>
<dbReference type="SUPFAM" id="SSF69318">
    <property type="entry name" value="Integrin alpha N-terminal domain"/>
    <property type="match status" value="3"/>
</dbReference>
<keyword evidence="3" id="KW-0378">Hydrolase</keyword>
<dbReference type="InterPro" id="IPR000413">
    <property type="entry name" value="Integrin_alpha"/>
</dbReference>
<dbReference type="PRINTS" id="PR01185">
    <property type="entry name" value="INTEGRINA"/>
</dbReference>
<dbReference type="Pfam" id="PF01839">
    <property type="entry name" value="FG-GAP"/>
    <property type="match status" value="7"/>
</dbReference>
<dbReference type="GO" id="GO:0016787">
    <property type="term" value="F:hydrolase activity"/>
    <property type="evidence" value="ECO:0007669"/>
    <property type="project" value="UniProtKB-KW"/>
</dbReference>
<dbReference type="AlphaFoldDB" id="A0A6B3NJZ2"/>
<dbReference type="PANTHER" id="PTHR23221:SF7">
    <property type="entry name" value="PHOSPHATIDYLINOSITOL-GLYCAN-SPECIFIC PHOSPHOLIPASE D"/>
    <property type="match status" value="1"/>
</dbReference>
<evidence type="ECO:0008006" key="6">
    <source>
        <dbReference type="Google" id="ProtNLM"/>
    </source>
</evidence>
<dbReference type="PROSITE" id="PS51470">
    <property type="entry name" value="FG_GAP"/>
    <property type="match status" value="6"/>
</dbReference>
<accession>A0A6B3NJZ2</accession>
<evidence type="ECO:0000313" key="5">
    <source>
        <dbReference type="EMBL" id="NER29538.1"/>
    </source>
</evidence>
<name>A0A6B3NJZ2_9CYAN</name>
<keyword evidence="2" id="KW-0677">Repeat</keyword>
<evidence type="ECO:0000256" key="3">
    <source>
        <dbReference type="ARBA" id="ARBA00022801"/>
    </source>
</evidence>
<dbReference type="Gene3D" id="2.130.10.130">
    <property type="entry name" value="Integrin alpha, N-terminal"/>
    <property type="match status" value="4"/>
</dbReference>
<proteinExistence type="predicted"/>
<gene>
    <name evidence="5" type="ORF">F6J89_18410</name>
</gene>
<dbReference type="SMART" id="SM00191">
    <property type="entry name" value="Int_alpha"/>
    <property type="match status" value="7"/>
</dbReference>
<dbReference type="GO" id="GO:0007155">
    <property type="term" value="P:cell adhesion"/>
    <property type="evidence" value="ECO:0007669"/>
    <property type="project" value="InterPro"/>
</dbReference>
<organism evidence="5">
    <name type="scientific">Symploca sp. SIO1C4</name>
    <dbReference type="NCBI Taxonomy" id="2607765"/>
    <lineage>
        <taxon>Bacteria</taxon>
        <taxon>Bacillati</taxon>
        <taxon>Cyanobacteriota</taxon>
        <taxon>Cyanophyceae</taxon>
        <taxon>Coleofasciculales</taxon>
        <taxon>Coleofasciculaceae</taxon>
        <taxon>Symploca</taxon>
    </lineage>
</organism>
<keyword evidence="1" id="KW-0732">Signal</keyword>
<dbReference type="InterPro" id="IPR013517">
    <property type="entry name" value="FG-GAP"/>
</dbReference>
<dbReference type="EMBL" id="JAAHFQ010000384">
    <property type="protein sequence ID" value="NER29538.1"/>
    <property type="molecule type" value="Genomic_DNA"/>
</dbReference>